<dbReference type="InParanoid" id="A0A024GQC6"/>
<evidence type="ECO:0000256" key="4">
    <source>
        <dbReference type="SAM" id="MobiDB-lite"/>
    </source>
</evidence>
<feature type="region of interest" description="Disordered" evidence="4">
    <location>
        <begin position="81"/>
        <end position="102"/>
    </location>
</feature>
<evidence type="ECO:0000256" key="3">
    <source>
        <dbReference type="ARBA" id="ARBA00023274"/>
    </source>
</evidence>
<dbReference type="Gene3D" id="3.30.1390.10">
    <property type="match status" value="1"/>
</dbReference>
<dbReference type="GO" id="GO:0005840">
    <property type="term" value="C:ribosome"/>
    <property type="evidence" value="ECO:0007669"/>
    <property type="project" value="UniProtKB-KW"/>
</dbReference>
<organism evidence="6 7">
    <name type="scientific">Albugo candida</name>
    <dbReference type="NCBI Taxonomy" id="65357"/>
    <lineage>
        <taxon>Eukaryota</taxon>
        <taxon>Sar</taxon>
        <taxon>Stramenopiles</taxon>
        <taxon>Oomycota</taxon>
        <taxon>Peronosporomycetes</taxon>
        <taxon>Albuginales</taxon>
        <taxon>Albuginaceae</taxon>
        <taxon>Albugo</taxon>
    </lineage>
</organism>
<dbReference type="SUPFAM" id="SSF54736">
    <property type="entry name" value="ClpS-like"/>
    <property type="match status" value="1"/>
</dbReference>
<dbReference type="InterPro" id="IPR013823">
    <property type="entry name" value="Ribosomal_bL12_C"/>
</dbReference>
<keyword evidence="7" id="KW-1185">Reference proteome</keyword>
<evidence type="ECO:0000259" key="5">
    <source>
        <dbReference type="Pfam" id="PF00542"/>
    </source>
</evidence>
<dbReference type="Pfam" id="PF00542">
    <property type="entry name" value="Ribosomal_L12"/>
    <property type="match status" value="1"/>
</dbReference>
<dbReference type="GO" id="GO:0003735">
    <property type="term" value="F:structural constituent of ribosome"/>
    <property type="evidence" value="ECO:0007669"/>
    <property type="project" value="InterPro"/>
</dbReference>
<dbReference type="FunFam" id="3.30.1390.10:FF:000001">
    <property type="entry name" value="50S ribosomal protein L7/L12"/>
    <property type="match status" value="1"/>
</dbReference>
<evidence type="ECO:0000256" key="2">
    <source>
        <dbReference type="ARBA" id="ARBA00022980"/>
    </source>
</evidence>
<keyword evidence="2" id="KW-0689">Ribosomal protein</keyword>
<dbReference type="EMBL" id="CAIX01000260">
    <property type="protein sequence ID" value="CCI48975.1"/>
    <property type="molecule type" value="Genomic_DNA"/>
</dbReference>
<dbReference type="FunCoup" id="A0A024GQC6">
    <property type="interactions" value="145"/>
</dbReference>
<dbReference type="PANTHER" id="PTHR45987:SF4">
    <property type="entry name" value="LARGE RIBOSOMAL SUBUNIT PROTEIN BL12M"/>
    <property type="match status" value="1"/>
</dbReference>
<dbReference type="GO" id="GO:0003729">
    <property type="term" value="F:mRNA binding"/>
    <property type="evidence" value="ECO:0007669"/>
    <property type="project" value="TreeGrafter"/>
</dbReference>
<comment type="similarity">
    <text evidence="1">Belongs to the bacterial ribosomal protein bL12 family.</text>
</comment>
<protein>
    <recommendedName>
        <fullName evidence="5">Large ribosomal subunit protein bL12 C-terminal domain-containing protein</fullName>
    </recommendedName>
</protein>
<dbReference type="AlphaFoldDB" id="A0A024GQC6"/>
<evidence type="ECO:0000313" key="7">
    <source>
        <dbReference type="Proteomes" id="UP000053237"/>
    </source>
</evidence>
<evidence type="ECO:0000256" key="1">
    <source>
        <dbReference type="ARBA" id="ARBA00007197"/>
    </source>
</evidence>
<dbReference type="CDD" id="cd00387">
    <property type="entry name" value="Ribosomal_L7_L12"/>
    <property type="match status" value="1"/>
</dbReference>
<name>A0A024GQC6_9STRA</name>
<proteinExistence type="inferred from homology"/>
<comment type="caution">
    <text evidence="6">The sequence shown here is derived from an EMBL/GenBank/DDBJ whole genome shotgun (WGS) entry which is preliminary data.</text>
</comment>
<accession>A0A024GQC6</accession>
<dbReference type="GO" id="GO:0006412">
    <property type="term" value="P:translation"/>
    <property type="evidence" value="ECO:0007669"/>
    <property type="project" value="InterPro"/>
</dbReference>
<feature type="domain" description="Large ribosomal subunit protein bL12 C-terminal" evidence="5">
    <location>
        <begin position="109"/>
        <end position="174"/>
    </location>
</feature>
<dbReference type="InterPro" id="IPR000206">
    <property type="entry name" value="Ribosomal_bL12"/>
</dbReference>
<gene>
    <name evidence="6" type="ORF">BN9_101850</name>
</gene>
<sequence length="176" mass="19237">MLARRFSRQLLHASSGGRFWRKPIRLCACFSTDDFPELPKDELALSPNVESALNYILELNMLEIAELSRAVQKQFDLPEPTLGMGGGSSASGNTEGASTQAKEETKTAFDVKLVSFDAKMKIKVIKEIRAITGLGLKEAKELVEGAPNVIKKDVKKDEAEELIAKLSELGAVLAME</sequence>
<dbReference type="PANTHER" id="PTHR45987">
    <property type="entry name" value="39S RIBOSOMAL PROTEIN L12"/>
    <property type="match status" value="1"/>
</dbReference>
<dbReference type="InterPro" id="IPR014719">
    <property type="entry name" value="Ribosomal_bL12_C/ClpS-like"/>
</dbReference>
<keyword evidence="3" id="KW-0687">Ribonucleoprotein</keyword>
<dbReference type="HAMAP" id="MF_00368">
    <property type="entry name" value="Ribosomal_bL12"/>
    <property type="match status" value="1"/>
</dbReference>
<reference evidence="6 7" key="1">
    <citation type="submission" date="2012-05" db="EMBL/GenBank/DDBJ databases">
        <title>Recombination and specialization in a pathogen metapopulation.</title>
        <authorList>
            <person name="Gardiner A."/>
            <person name="Kemen E."/>
            <person name="Schultz-Larsen T."/>
            <person name="MacLean D."/>
            <person name="Van Oosterhout C."/>
            <person name="Jones J.D.G."/>
        </authorList>
    </citation>
    <scope>NUCLEOTIDE SEQUENCE [LARGE SCALE GENOMIC DNA]</scope>
    <source>
        <strain evidence="6 7">Ac Nc2</strain>
    </source>
</reference>
<dbReference type="NCBIfam" id="TIGR00855">
    <property type="entry name" value="L12"/>
    <property type="match status" value="1"/>
</dbReference>
<dbReference type="GO" id="GO:1990904">
    <property type="term" value="C:ribonucleoprotein complex"/>
    <property type="evidence" value="ECO:0007669"/>
    <property type="project" value="UniProtKB-KW"/>
</dbReference>
<evidence type="ECO:0000313" key="6">
    <source>
        <dbReference type="EMBL" id="CCI48975.1"/>
    </source>
</evidence>
<dbReference type="STRING" id="65357.A0A024GQC6"/>
<feature type="compositionally biased region" description="Polar residues" evidence="4">
    <location>
        <begin position="90"/>
        <end position="100"/>
    </location>
</feature>
<dbReference type="Proteomes" id="UP000053237">
    <property type="component" value="Unassembled WGS sequence"/>
</dbReference>
<dbReference type="OrthoDB" id="250175at2759"/>